<dbReference type="InterPro" id="IPR011335">
    <property type="entry name" value="Restrct_endonuc-II-like"/>
</dbReference>
<accession>A0ABP5BCT6</accession>
<dbReference type="EMBL" id="BAAAOF010000009">
    <property type="protein sequence ID" value="GAA1941037.1"/>
    <property type="molecule type" value="Genomic_DNA"/>
</dbReference>
<evidence type="ECO:0000259" key="1">
    <source>
        <dbReference type="Pfam" id="PF18741"/>
    </source>
</evidence>
<dbReference type="RefSeq" id="WP_248151599.1">
    <property type="nucleotide sequence ID" value="NZ_BAAAOF010000009.1"/>
</dbReference>
<evidence type="ECO:0000313" key="2">
    <source>
        <dbReference type="EMBL" id="GAA1941037.1"/>
    </source>
</evidence>
<dbReference type="Pfam" id="PF18741">
    <property type="entry name" value="MTES_1575"/>
    <property type="match status" value="1"/>
</dbReference>
<protein>
    <submittedName>
        <fullName evidence="2">Type IV toxin-antitoxin system AbiEi family antitoxin domain-containing protein</fullName>
    </submittedName>
</protein>
<comment type="caution">
    <text evidence="2">The sequence shown here is derived from an EMBL/GenBank/DDBJ whole genome shotgun (WGS) entry which is preliminary data.</text>
</comment>
<keyword evidence="3" id="KW-1185">Reference proteome</keyword>
<proteinExistence type="predicted"/>
<reference evidence="3" key="1">
    <citation type="journal article" date="2019" name="Int. J. Syst. Evol. Microbiol.">
        <title>The Global Catalogue of Microorganisms (GCM) 10K type strain sequencing project: providing services to taxonomists for standard genome sequencing and annotation.</title>
        <authorList>
            <consortium name="The Broad Institute Genomics Platform"/>
            <consortium name="The Broad Institute Genome Sequencing Center for Infectious Disease"/>
            <person name="Wu L."/>
            <person name="Ma J."/>
        </authorList>
    </citation>
    <scope>NUCLEOTIDE SEQUENCE [LARGE SCALE GENOMIC DNA]</scope>
    <source>
        <strain evidence="3">JCM 14900</strain>
    </source>
</reference>
<dbReference type="InterPro" id="IPR049468">
    <property type="entry name" value="Restrct_endonuc-II-like_dom"/>
</dbReference>
<evidence type="ECO:0000313" key="3">
    <source>
        <dbReference type="Proteomes" id="UP001501343"/>
    </source>
</evidence>
<sequence length="294" mass="32712">MRVEIDLPVDVLLTRDDLRGLTMTARDIDAAVRAGALVRARQNVYLRGDSDSVAVTAARVGGRATCVSALARAGVFVHPKRNHDVHVHVPVNAGRLRRAGTARVHWSPTMREPREGSPFAEVIDALVHAAECQTPRAFIASVDSALHLRHLHPDDLDELFARLPRRLRRLRGLVDARAESGTETLVRLMLRGLGCRPDCQVQIGGVGRVDLVVDGWLVIECDSRAFHSGWEEQRRDRRRDLALAERGFVVLRVLAEDILFRPEVVLAAVKGLLRAAREARFAHRSGSSRPPHRR</sequence>
<organism evidence="2 3">
    <name type="scientific">Microbacterium aoyamense</name>
    <dbReference type="NCBI Taxonomy" id="344166"/>
    <lineage>
        <taxon>Bacteria</taxon>
        <taxon>Bacillati</taxon>
        <taxon>Actinomycetota</taxon>
        <taxon>Actinomycetes</taxon>
        <taxon>Micrococcales</taxon>
        <taxon>Microbacteriaceae</taxon>
        <taxon>Microbacterium</taxon>
    </lineage>
</organism>
<dbReference type="SUPFAM" id="SSF52980">
    <property type="entry name" value="Restriction endonuclease-like"/>
    <property type="match status" value="1"/>
</dbReference>
<gene>
    <name evidence="2" type="ORF">GCM10009775_36100</name>
</gene>
<dbReference type="Proteomes" id="UP001501343">
    <property type="component" value="Unassembled WGS sequence"/>
</dbReference>
<dbReference type="Gene3D" id="3.40.960.10">
    <property type="entry name" value="VSR Endonuclease"/>
    <property type="match status" value="1"/>
</dbReference>
<name>A0ABP5BCT6_9MICO</name>
<feature type="domain" description="Restriction endonuclease type II-like" evidence="1">
    <location>
        <begin position="185"/>
        <end position="269"/>
    </location>
</feature>